<accession>A0A369KS75</accession>
<evidence type="ECO:0000256" key="1">
    <source>
        <dbReference type="SAM" id="Phobius"/>
    </source>
</evidence>
<dbReference type="InterPro" id="IPR030925">
    <property type="entry name" value="T2SS_GspN_Lepto"/>
</dbReference>
<sequence>MSFFKRKHILGLVFLFIVFIIIIIYQTFPYNILKENITNKINNQLQLEKIPLKVEIKNIRPYWFTGIQIDDLVIKNQFEFNNSFILDSIIVRIKILPLFLGKVSVNLKLSQKSGLLNAAFSAPINSLINNNFFPEKASVIIKKFSVDRLSQVLLKASMSGINYNVALLEPIINHINFGGDLDGFMILSNPSSLDVDLNLLNSYLGIDNESLEFPNQDFSKLRLKLKWNGNDIEIFKETEIISKNIDIEFYGTVETPPALSRNPANINLFVNFSLSGEVEKNFGFLIPQLLNCPSSSMLAGYLKVQLTGTLDELTCR</sequence>
<proteinExistence type="predicted"/>
<dbReference type="NCBIfam" id="TIGR04411">
    <property type="entry name" value="T2SS_GspN_Lepto"/>
    <property type="match status" value="1"/>
</dbReference>
<keyword evidence="1" id="KW-0472">Membrane</keyword>
<comment type="caution">
    <text evidence="2">The sequence shown here is derived from an EMBL/GenBank/DDBJ whole genome shotgun (WGS) entry which is preliminary data.</text>
</comment>
<organism evidence="2 3">
    <name type="scientific">Spirobacillus cienkowskii</name>
    <dbReference type="NCBI Taxonomy" id="495820"/>
    <lineage>
        <taxon>Bacteria</taxon>
        <taxon>Pseudomonadati</taxon>
        <taxon>Bdellovibrionota</taxon>
        <taxon>Oligoflexia</taxon>
        <taxon>Silvanigrellales</taxon>
        <taxon>Spirobacillus</taxon>
    </lineage>
</organism>
<keyword evidence="3" id="KW-1185">Reference proteome</keyword>
<evidence type="ECO:0000313" key="2">
    <source>
        <dbReference type="EMBL" id="RDB36240.1"/>
    </source>
</evidence>
<dbReference type="AlphaFoldDB" id="A0A369KS75"/>
<keyword evidence="1" id="KW-0812">Transmembrane</keyword>
<name>A0A369KS75_9BACT</name>
<dbReference type="EMBL" id="QOVW01000064">
    <property type="protein sequence ID" value="RDB36240.1"/>
    <property type="molecule type" value="Genomic_DNA"/>
</dbReference>
<feature type="transmembrane region" description="Helical" evidence="1">
    <location>
        <begin position="9"/>
        <end position="28"/>
    </location>
</feature>
<gene>
    <name evidence="2" type="primary">gspN</name>
    <name evidence="2" type="ORF">DCC88_06065</name>
</gene>
<protein>
    <submittedName>
        <fullName evidence="2">Type II secretion system protein GspN</fullName>
    </submittedName>
</protein>
<dbReference type="Proteomes" id="UP000253934">
    <property type="component" value="Unassembled WGS sequence"/>
</dbReference>
<reference evidence="2" key="1">
    <citation type="submission" date="2018-04" db="EMBL/GenBank/DDBJ databases">
        <title>Draft genome sequence of the Candidatus Spirobacillus cienkowskii, a pathogen of freshwater Daphnia species, reconstructed from hemolymph metagenomic reads.</title>
        <authorList>
            <person name="Bresciani L."/>
            <person name="Lemos L.N."/>
            <person name="Wale N."/>
            <person name="Lin J.Y."/>
            <person name="Fernandes G.R."/>
            <person name="Duffy M.A."/>
            <person name="Rodrigues J.M."/>
        </authorList>
    </citation>
    <scope>NUCLEOTIDE SEQUENCE [LARGE SCALE GENOMIC DNA]</scope>
    <source>
        <strain evidence="2">Binning01</strain>
    </source>
</reference>
<evidence type="ECO:0000313" key="3">
    <source>
        <dbReference type="Proteomes" id="UP000253934"/>
    </source>
</evidence>
<keyword evidence="1" id="KW-1133">Transmembrane helix</keyword>